<keyword evidence="2" id="KW-0808">Transferase</keyword>
<dbReference type="SUPFAM" id="SSF51713">
    <property type="entry name" value="tRNA-guanine transglycosylase"/>
    <property type="match status" value="1"/>
</dbReference>
<evidence type="ECO:0000313" key="6">
    <source>
        <dbReference type="Proteomes" id="UP000229502"/>
    </source>
</evidence>
<dbReference type="InterPro" id="IPR050076">
    <property type="entry name" value="ArchSynthase1/Queuine_TRR"/>
</dbReference>
<dbReference type="InterPro" id="IPR036511">
    <property type="entry name" value="TGT-like_sf"/>
</dbReference>
<dbReference type="NCBIfam" id="TIGR00430">
    <property type="entry name" value="Q_tRNA_tgt"/>
    <property type="match status" value="1"/>
</dbReference>
<dbReference type="GO" id="GO:0008479">
    <property type="term" value="F:tRNA-guanosine(34) queuine transglycosylase activity"/>
    <property type="evidence" value="ECO:0007669"/>
    <property type="project" value="InterPro"/>
</dbReference>
<evidence type="ECO:0000256" key="3">
    <source>
        <dbReference type="ARBA" id="ARBA00022694"/>
    </source>
</evidence>
<evidence type="ECO:0000256" key="1">
    <source>
        <dbReference type="ARBA" id="ARBA00022676"/>
    </source>
</evidence>
<dbReference type="EMBL" id="PEWZ01000075">
    <property type="protein sequence ID" value="PIU35234.1"/>
    <property type="molecule type" value="Genomic_DNA"/>
</dbReference>
<comment type="caution">
    <text evidence="5">The sequence shown here is derived from an EMBL/GenBank/DDBJ whole genome shotgun (WGS) entry which is preliminary data.</text>
</comment>
<name>A0A2M6YRJ2_9BACT</name>
<gene>
    <name evidence="5" type="primary">tgt</name>
    <name evidence="5" type="ORF">COT03_01445</name>
</gene>
<feature type="domain" description="tRNA-guanine(15) transglycosylase-like" evidence="4">
    <location>
        <begin position="16"/>
        <end position="327"/>
    </location>
</feature>
<reference evidence="6" key="1">
    <citation type="submission" date="2017-09" db="EMBL/GenBank/DDBJ databases">
        <title>Depth-based differentiation of microbial function through sediment-hosted aquifers and enrichment of novel symbionts in the deep terrestrial subsurface.</title>
        <authorList>
            <person name="Probst A.J."/>
            <person name="Ladd B."/>
            <person name="Jarett J.K."/>
            <person name="Geller-Mcgrath D.E."/>
            <person name="Sieber C.M.K."/>
            <person name="Emerson J.B."/>
            <person name="Anantharaman K."/>
            <person name="Thomas B.C."/>
            <person name="Malmstrom R."/>
            <person name="Stieglmeier M."/>
            <person name="Klingl A."/>
            <person name="Woyke T."/>
            <person name="Ryan C.M."/>
            <person name="Banfield J.F."/>
        </authorList>
    </citation>
    <scope>NUCLEOTIDE SEQUENCE [LARGE SCALE GENOMIC DNA]</scope>
</reference>
<protein>
    <submittedName>
        <fullName evidence="5">tRNA guanosine(34) transglycosylase Tgt</fullName>
    </submittedName>
</protein>
<dbReference type="Pfam" id="PF01702">
    <property type="entry name" value="TGT"/>
    <property type="match status" value="1"/>
</dbReference>
<dbReference type="Gene3D" id="3.20.20.105">
    <property type="entry name" value="Queuine tRNA-ribosyltransferase-like"/>
    <property type="match status" value="1"/>
</dbReference>
<evidence type="ECO:0000313" key="5">
    <source>
        <dbReference type="EMBL" id="PIU35234.1"/>
    </source>
</evidence>
<dbReference type="InterPro" id="IPR002616">
    <property type="entry name" value="tRNA_ribo_trans-like"/>
</dbReference>
<dbReference type="GO" id="GO:0005829">
    <property type="term" value="C:cytosol"/>
    <property type="evidence" value="ECO:0007669"/>
    <property type="project" value="TreeGrafter"/>
</dbReference>
<keyword evidence="1" id="KW-0328">Glycosyltransferase</keyword>
<dbReference type="NCBIfam" id="TIGR00449">
    <property type="entry name" value="tgt_general"/>
    <property type="match status" value="1"/>
</dbReference>
<dbReference type="GO" id="GO:0008616">
    <property type="term" value="P:tRNA queuosine(34) biosynthetic process"/>
    <property type="evidence" value="ECO:0007669"/>
    <property type="project" value="TreeGrafter"/>
</dbReference>
<dbReference type="AlphaFoldDB" id="A0A2M6YRJ2"/>
<sequence>MSKFNFEILGKDVKSDARAGVIHTVHGDIKTPSFVPVGTQATVKSMSNEDLQEIGVQVFFVNTYHLYLRPGLEAIEKGNGLHSFIGWGKPLMTDSAGFQIFSLGDVNRQRKLCLQGDPLEIPLVKISEEGVKFRSHLDGSEHLFTPEKSIEVQRILGADIMIAFDECCYYPATHDYAKKAMERTHRWALRCLERSSKFHLEEIPQGGQVQSSKLGKSPQALYGVVQGGVFEDLRKESAKFISNLPFEGVAIGGVAVGESKKEMEKVLDWVVPLLPKEKPRHLLGVGEIDDIFTLVEKGIDSFDCVMPTRLGRMGHLLVRKVENREWKLDITK</sequence>
<evidence type="ECO:0000259" key="4">
    <source>
        <dbReference type="Pfam" id="PF01702"/>
    </source>
</evidence>
<dbReference type="Proteomes" id="UP000229502">
    <property type="component" value="Unassembled WGS sequence"/>
</dbReference>
<dbReference type="InterPro" id="IPR004803">
    <property type="entry name" value="TGT"/>
</dbReference>
<proteinExistence type="predicted"/>
<feature type="non-terminal residue" evidence="5">
    <location>
        <position position="332"/>
    </location>
</feature>
<organism evidence="5 6">
    <name type="scientific">Candidatus Shapirobacteria bacterium CG07_land_8_20_14_0_80_39_18</name>
    <dbReference type="NCBI Taxonomy" id="1974882"/>
    <lineage>
        <taxon>Bacteria</taxon>
        <taxon>Candidatus Shapironibacteriota</taxon>
    </lineage>
</organism>
<keyword evidence="3" id="KW-0819">tRNA processing</keyword>
<accession>A0A2M6YRJ2</accession>
<dbReference type="PANTHER" id="PTHR46499:SF1">
    <property type="entry name" value="QUEUINE TRNA-RIBOSYLTRANSFERASE"/>
    <property type="match status" value="1"/>
</dbReference>
<evidence type="ECO:0000256" key="2">
    <source>
        <dbReference type="ARBA" id="ARBA00022679"/>
    </source>
</evidence>
<dbReference type="PANTHER" id="PTHR46499">
    <property type="entry name" value="QUEUINE TRNA-RIBOSYLTRANSFERASE"/>
    <property type="match status" value="1"/>
</dbReference>